<dbReference type="Pfam" id="PF00015">
    <property type="entry name" value="MCPsignal"/>
    <property type="match status" value="1"/>
</dbReference>
<dbReference type="Proteomes" id="UP000001929">
    <property type="component" value="Chromosome"/>
</dbReference>
<name>Q2RR99_RHORT</name>
<dbReference type="SUPFAM" id="SSF58104">
    <property type="entry name" value="Methyl-accepting chemotaxis protein (MCP) signaling domain"/>
    <property type="match status" value="1"/>
</dbReference>
<dbReference type="RefSeq" id="WP_011390299.1">
    <property type="nucleotide sequence ID" value="NC_007643.1"/>
</dbReference>
<dbReference type="CDD" id="cd12912">
    <property type="entry name" value="PDC2_MCP_like"/>
    <property type="match status" value="1"/>
</dbReference>
<dbReference type="PANTHER" id="PTHR32089">
    <property type="entry name" value="METHYL-ACCEPTING CHEMOTAXIS PROTEIN MCPB"/>
    <property type="match status" value="1"/>
</dbReference>
<dbReference type="GO" id="GO:0006935">
    <property type="term" value="P:chemotaxis"/>
    <property type="evidence" value="ECO:0007669"/>
    <property type="project" value="InterPro"/>
</dbReference>
<dbReference type="InterPro" id="IPR000727">
    <property type="entry name" value="T_SNARE_dom"/>
</dbReference>
<evidence type="ECO:0000256" key="3">
    <source>
        <dbReference type="ARBA" id="ARBA00023224"/>
    </source>
</evidence>
<dbReference type="CDD" id="cd12913">
    <property type="entry name" value="PDC1_MCP_like"/>
    <property type="match status" value="1"/>
</dbReference>
<reference evidence="10 11" key="1">
    <citation type="journal article" date="2011" name="Stand. Genomic Sci.">
        <title>Complete genome sequence of Rhodospirillum rubrum type strain (S1).</title>
        <authorList>
            <person name="Munk A.C."/>
            <person name="Copeland A."/>
            <person name="Lucas S."/>
            <person name="Lapidus A."/>
            <person name="Del Rio T.G."/>
            <person name="Barry K."/>
            <person name="Detter J.C."/>
            <person name="Hammon N."/>
            <person name="Israni S."/>
            <person name="Pitluck S."/>
            <person name="Brettin T."/>
            <person name="Bruce D."/>
            <person name="Han C."/>
            <person name="Tapia R."/>
            <person name="Gilna P."/>
            <person name="Schmutz J."/>
            <person name="Larimer F."/>
            <person name="Land M."/>
            <person name="Kyrpides N.C."/>
            <person name="Mavromatis K."/>
            <person name="Richardson P."/>
            <person name="Rohde M."/>
            <person name="Goker M."/>
            <person name="Klenk H.P."/>
            <person name="Zhang Y."/>
            <person name="Roberts G.P."/>
            <person name="Reslewic S."/>
            <person name="Schwartz D.C."/>
        </authorList>
    </citation>
    <scope>NUCLEOTIDE SEQUENCE [LARGE SCALE GENOMIC DNA]</scope>
    <source>
        <strain evidence="11">ATCC 11170 / ATH 1.1.1 / DSM 467 / LMG 4362 / NCIMB 8255 / S1</strain>
    </source>
</reference>
<dbReference type="CDD" id="cd11386">
    <property type="entry name" value="MCP_signal"/>
    <property type="match status" value="1"/>
</dbReference>
<comment type="subcellular location">
    <subcellularLocation>
        <location evidence="1">Cell inner membrane</location>
        <topology evidence="1">Multi-pass membrane protein</topology>
    </subcellularLocation>
</comment>
<evidence type="ECO:0000313" key="10">
    <source>
        <dbReference type="EMBL" id="ABC23346.1"/>
    </source>
</evidence>
<evidence type="ECO:0000256" key="5">
    <source>
        <dbReference type="PROSITE-ProRule" id="PRU00284"/>
    </source>
</evidence>
<dbReference type="SMART" id="SM00304">
    <property type="entry name" value="HAMP"/>
    <property type="match status" value="1"/>
</dbReference>
<feature type="transmembrane region" description="Helical" evidence="6">
    <location>
        <begin position="12"/>
        <end position="33"/>
    </location>
</feature>
<organism evidence="10 11">
    <name type="scientific">Rhodospirillum rubrum (strain ATCC 11170 / ATH 1.1.1 / DSM 467 / LMG 4362 / NCIMB 8255 / S1)</name>
    <dbReference type="NCBI Taxonomy" id="269796"/>
    <lineage>
        <taxon>Bacteria</taxon>
        <taxon>Pseudomonadati</taxon>
        <taxon>Pseudomonadota</taxon>
        <taxon>Alphaproteobacteria</taxon>
        <taxon>Rhodospirillales</taxon>
        <taxon>Rhodospirillaceae</taxon>
        <taxon>Rhodospirillum</taxon>
    </lineage>
</organism>
<keyword evidence="6" id="KW-0472">Membrane</keyword>
<dbReference type="GO" id="GO:0007165">
    <property type="term" value="P:signal transduction"/>
    <property type="evidence" value="ECO:0007669"/>
    <property type="project" value="UniProtKB-KW"/>
</dbReference>
<dbReference type="InterPro" id="IPR003660">
    <property type="entry name" value="HAMP_dom"/>
</dbReference>
<accession>Q2RR99</accession>
<dbReference type="Gene3D" id="3.30.450.20">
    <property type="entry name" value="PAS domain"/>
    <property type="match status" value="2"/>
</dbReference>
<gene>
    <name evidence="10" type="ordered locus">Rru_A2546</name>
</gene>
<evidence type="ECO:0000313" key="11">
    <source>
        <dbReference type="Proteomes" id="UP000001929"/>
    </source>
</evidence>
<dbReference type="CDD" id="cd06225">
    <property type="entry name" value="HAMP"/>
    <property type="match status" value="1"/>
</dbReference>
<evidence type="ECO:0000256" key="1">
    <source>
        <dbReference type="ARBA" id="ARBA00004429"/>
    </source>
</evidence>
<feature type="domain" description="T-SNARE coiled-coil homology" evidence="8">
    <location>
        <begin position="586"/>
        <end position="648"/>
    </location>
</feature>
<dbReference type="Gene3D" id="1.10.287.950">
    <property type="entry name" value="Methyl-accepting chemotaxis protein"/>
    <property type="match status" value="1"/>
</dbReference>
<keyword evidence="2" id="KW-0997">Cell inner membrane</keyword>
<evidence type="ECO:0000256" key="4">
    <source>
        <dbReference type="ARBA" id="ARBA00029447"/>
    </source>
</evidence>
<dbReference type="PROSITE" id="PS50111">
    <property type="entry name" value="CHEMOTAXIS_TRANSDUC_2"/>
    <property type="match status" value="1"/>
</dbReference>
<dbReference type="PhylomeDB" id="Q2RR99"/>
<dbReference type="PATRIC" id="fig|269796.9.peg.2653"/>
<evidence type="ECO:0000259" key="7">
    <source>
        <dbReference type="PROSITE" id="PS50111"/>
    </source>
</evidence>
<feature type="domain" description="HAMP" evidence="9">
    <location>
        <begin position="340"/>
        <end position="393"/>
    </location>
</feature>
<evidence type="ECO:0000259" key="9">
    <source>
        <dbReference type="PROSITE" id="PS50885"/>
    </source>
</evidence>
<dbReference type="PANTHER" id="PTHR32089:SF112">
    <property type="entry name" value="LYSOZYME-LIKE PROTEIN-RELATED"/>
    <property type="match status" value="1"/>
</dbReference>
<feature type="domain" description="Methyl-accepting transducer" evidence="7">
    <location>
        <begin position="434"/>
        <end position="656"/>
    </location>
</feature>
<protein>
    <submittedName>
        <fullName evidence="10">Chemotaxis sensory transducer</fullName>
    </submittedName>
</protein>
<dbReference type="InterPro" id="IPR004089">
    <property type="entry name" value="MCPsignal_dom"/>
</dbReference>
<feature type="transmembrane region" description="Helical" evidence="6">
    <location>
        <begin position="320"/>
        <end position="343"/>
    </location>
</feature>
<keyword evidence="11" id="KW-1185">Reference proteome</keyword>
<dbReference type="SMART" id="SM00283">
    <property type="entry name" value="MA"/>
    <property type="match status" value="1"/>
</dbReference>
<dbReference type="Pfam" id="PF00672">
    <property type="entry name" value="HAMP"/>
    <property type="match status" value="1"/>
</dbReference>
<dbReference type="GO" id="GO:0004888">
    <property type="term" value="F:transmembrane signaling receptor activity"/>
    <property type="evidence" value="ECO:0007669"/>
    <property type="project" value="InterPro"/>
</dbReference>
<dbReference type="EnsemblBacteria" id="ABC23346">
    <property type="protein sequence ID" value="ABC23346"/>
    <property type="gene ID" value="Rru_A2546"/>
</dbReference>
<dbReference type="Pfam" id="PF22673">
    <property type="entry name" value="MCP-like_PDC_1"/>
    <property type="match status" value="1"/>
</dbReference>
<dbReference type="PRINTS" id="PR00260">
    <property type="entry name" value="CHEMTRNSDUCR"/>
</dbReference>
<dbReference type="GO" id="GO:0005886">
    <property type="term" value="C:plasma membrane"/>
    <property type="evidence" value="ECO:0007669"/>
    <property type="project" value="UniProtKB-SubCell"/>
</dbReference>
<evidence type="ECO:0000256" key="2">
    <source>
        <dbReference type="ARBA" id="ARBA00022519"/>
    </source>
</evidence>
<comment type="similarity">
    <text evidence="4">Belongs to the methyl-accepting chemotaxis (MCP) protein family.</text>
</comment>
<dbReference type="EMBL" id="CP000230">
    <property type="protein sequence ID" value="ABC23346.1"/>
    <property type="molecule type" value="Genomic_DNA"/>
</dbReference>
<dbReference type="HOGENOM" id="CLU_000445_107_12_5"/>
<dbReference type="InterPro" id="IPR004090">
    <property type="entry name" value="Chemotax_Me-accpt_rcpt"/>
</dbReference>
<dbReference type="STRING" id="269796.Rru_A2546"/>
<proteinExistence type="inferred from homology"/>
<keyword evidence="6" id="KW-0812">Transmembrane</keyword>
<dbReference type="AlphaFoldDB" id="Q2RR99"/>
<dbReference type="Gene3D" id="6.10.340.10">
    <property type="match status" value="1"/>
</dbReference>
<keyword evidence="6" id="KW-1133">Transmembrane helix</keyword>
<evidence type="ECO:0000259" key="8">
    <source>
        <dbReference type="PROSITE" id="PS50192"/>
    </source>
</evidence>
<dbReference type="PROSITE" id="PS50192">
    <property type="entry name" value="T_SNARE"/>
    <property type="match status" value="1"/>
</dbReference>
<sequence>MGILFGTIRKQILIPLVGVITIGMVAITFYASIVQFDAAREAGYQVMLEQSRAEANTVSHLLDEALTTVRTNADWARSFALGDSFDRQGFAQALLQVLRSSPALTGVYAGFEPNFDGRDADHAKTALGDDTGRFLIYAYRANDTETLAITPLTGDPAEENWYYRPLRDKRESITPPYEFEVDGHRFLMSTVVVPILKDGKALGVATADVGLDRIAQEVSRLKPMGVGYAVVVSADGQWVAAPRPELLGKPVDDPAFREALDKIKDAEVQKTVFTDSLTGEKSVMVMVPIRIGRAAETWGIAMVVPEAALLAEASAARIRLILVGLGILLAAALTAVLVGNAIVRPVRDMTQAMTRLAEGALGVSVPGTDRRDEIGAMSKAVRIFKDNAAAMLEMSRKSESLEREAQESRRQAQARLADRFEGEVAAMIHVLGEAASGLREQAQIMTDTAQTVATHAATVDAAAGQTSANVQTVASASEELASSIGEISRQVGQSSSVAADAVRQVEQSQQTIVALERSALRIGEVVTLINTIASQTNLLALNATIEAARAGDAGKGFAVVAGEVKALANQTARATEEIVGQIGSVQAGTRDVVAAISMISTTIESMSQISTQIAGAVEEQAAATQEITRSVQQVAQGTQTVTEAISDVYSGTVKNGDHARVVHRTAEQVAEDAKGLAHKVNDFLADIRGG</sequence>
<keyword evidence="3 5" id="KW-0807">Transducer</keyword>
<dbReference type="eggNOG" id="COG0840">
    <property type="taxonomic scope" value="Bacteria"/>
</dbReference>
<keyword evidence="2" id="KW-1003">Cell membrane</keyword>
<evidence type="ECO:0000256" key="6">
    <source>
        <dbReference type="SAM" id="Phobius"/>
    </source>
</evidence>
<dbReference type="PROSITE" id="PS50885">
    <property type="entry name" value="HAMP"/>
    <property type="match status" value="1"/>
</dbReference>
<dbReference type="KEGG" id="rru:Rru_A2546"/>